<gene>
    <name evidence="1" type="ORF">POL58_11195</name>
</gene>
<accession>A0ABT5B2I2</accession>
<protein>
    <submittedName>
        <fullName evidence="1">Uncharacterized protein</fullName>
    </submittedName>
</protein>
<dbReference type="RefSeq" id="WP_271997316.1">
    <property type="nucleotide sequence ID" value="NZ_JAQNDN010000004.1"/>
</dbReference>
<name>A0ABT5B2I2_9BACT</name>
<keyword evidence="2" id="KW-1185">Reference proteome</keyword>
<proteinExistence type="predicted"/>
<comment type="caution">
    <text evidence="1">The sequence shown here is derived from an EMBL/GenBank/DDBJ whole genome shotgun (WGS) entry which is preliminary data.</text>
</comment>
<dbReference type="Proteomes" id="UP001217838">
    <property type="component" value="Unassembled WGS sequence"/>
</dbReference>
<evidence type="ECO:0000313" key="1">
    <source>
        <dbReference type="EMBL" id="MDC0668310.1"/>
    </source>
</evidence>
<sequence length="185" mass="19532">MAETDTAGAECNPEVCMADGQIHQCGDCLDNDGDGGADCTDVECFGPCDDSEEVFGSPLEDKDPCKQDCYFDGNGGQGGGDCQWNLKCDELEPGGPICKYNPGLDFDKCVDGDAETCKDNCEAPNGCDCFGCCTIGADDYFIGSPDCSADNLEDCNPCTKQEWCNNPCDDGEVCYPEVDASECAG</sequence>
<organism evidence="1 2">
    <name type="scientific">Nannocystis radixulma</name>
    <dbReference type="NCBI Taxonomy" id="2995305"/>
    <lineage>
        <taxon>Bacteria</taxon>
        <taxon>Pseudomonadati</taxon>
        <taxon>Myxococcota</taxon>
        <taxon>Polyangia</taxon>
        <taxon>Nannocystales</taxon>
        <taxon>Nannocystaceae</taxon>
        <taxon>Nannocystis</taxon>
    </lineage>
</organism>
<dbReference type="EMBL" id="JAQNDN010000004">
    <property type="protein sequence ID" value="MDC0668310.1"/>
    <property type="molecule type" value="Genomic_DNA"/>
</dbReference>
<evidence type="ECO:0000313" key="2">
    <source>
        <dbReference type="Proteomes" id="UP001217838"/>
    </source>
</evidence>
<reference evidence="1 2" key="1">
    <citation type="submission" date="2022-11" db="EMBL/GenBank/DDBJ databases">
        <title>Minimal conservation of predation-associated metabolite biosynthetic gene clusters underscores biosynthetic potential of Myxococcota including descriptions for ten novel species: Archangium lansinium sp. nov., Myxococcus landrumus sp. nov., Nannocystis bai.</title>
        <authorList>
            <person name="Ahearne A."/>
            <person name="Stevens C."/>
            <person name="Dowd S."/>
        </authorList>
    </citation>
    <scope>NUCLEOTIDE SEQUENCE [LARGE SCALE GENOMIC DNA]</scope>
    <source>
        <strain evidence="1 2">NCELM</strain>
    </source>
</reference>